<sequence length="425" mass="48334">MFEVDAWDLSTEKEEKLLHGLFGEKSKRKRKKRKEKTPTVPNKKKNEEEKGLSFYDNINGVSIKSDNSKKTKNSHAKTTEVADSSEHVTRKRRRKKKSKSEHAKDSVVNINVKEVVGPVTGNGKAEKAMKDKKVENENVEEMNENGSKAKKKRRRRAKKRNDELKHTKTNEENNISAIHTSPKIPNSLDQKKFTNTEHISSSGKFGLQEKLKKKLESSRFRWINEQLYTIPGDEAFSLFEQDASLFDVYHQGFRRQVQQWPINPVDVIIDWVKQRSSSLVLADFGCGEAVIAQSVPNKVHSFDLVAANDRVTACNMAKVPLNSASIDVAIFCLSLMGTDLESFLKEAHRVLKPGGLLKIAEVVSRMETNTFIPALCQLGFKLDNVDDSNKMFILLDFTKDHHPEIAKETLNLSGLELKPCIYKRR</sequence>
<dbReference type="GO" id="GO:0042149">
    <property type="term" value="P:cellular response to glucose starvation"/>
    <property type="evidence" value="ECO:0007669"/>
    <property type="project" value="TreeGrafter"/>
</dbReference>
<dbReference type="OrthoDB" id="10258825at2759"/>
<keyword evidence="5 13" id="KW-0698">rRNA processing</keyword>
<dbReference type="GO" id="GO:0005730">
    <property type="term" value="C:nucleolus"/>
    <property type="evidence" value="ECO:0007669"/>
    <property type="project" value="UniProtKB-SubCell"/>
</dbReference>
<feature type="compositionally biased region" description="Basic residues" evidence="14">
    <location>
        <begin position="148"/>
        <end position="159"/>
    </location>
</feature>
<dbReference type="GO" id="GO:0006364">
    <property type="term" value="P:rRNA processing"/>
    <property type="evidence" value="ECO:0007669"/>
    <property type="project" value="UniProtKB-UniRule"/>
</dbReference>
<dbReference type="PANTHER" id="PTHR12787:SF0">
    <property type="entry name" value="RIBOSOMAL RNA-PROCESSING PROTEIN 8"/>
    <property type="match status" value="1"/>
</dbReference>
<evidence type="ECO:0000256" key="6">
    <source>
        <dbReference type="ARBA" id="ARBA00022603"/>
    </source>
</evidence>
<dbReference type="SUPFAM" id="SSF53335">
    <property type="entry name" value="S-adenosyl-L-methionine-dependent methyltransferases"/>
    <property type="match status" value="1"/>
</dbReference>
<dbReference type="Proteomes" id="UP000887567">
    <property type="component" value="Unplaced"/>
</dbReference>
<evidence type="ECO:0000313" key="16">
    <source>
        <dbReference type="Proteomes" id="UP000887567"/>
    </source>
</evidence>
<feature type="region of interest" description="Disordered" evidence="14">
    <location>
        <begin position="18"/>
        <end position="174"/>
    </location>
</feature>
<feature type="compositionally biased region" description="Basic and acidic residues" evidence="14">
    <location>
        <begin position="77"/>
        <end position="88"/>
    </location>
</feature>
<dbReference type="CDD" id="cd02440">
    <property type="entry name" value="AdoMet_MTases"/>
    <property type="match status" value="1"/>
</dbReference>
<dbReference type="AlphaFoldDB" id="A0A913XYF8"/>
<evidence type="ECO:0000256" key="11">
    <source>
        <dbReference type="ARBA" id="ARBA00023163"/>
    </source>
</evidence>
<keyword evidence="6 13" id="KW-0489">Methyltransferase</keyword>
<keyword evidence="12 13" id="KW-0539">Nucleus</keyword>
<keyword evidence="8 13" id="KW-0949">S-adenosyl-L-methionine</keyword>
<keyword evidence="11" id="KW-0804">Transcription</keyword>
<protein>
    <recommendedName>
        <fullName evidence="3 13">Ribosomal RNA-processing protein 8</fullName>
        <ecNumber evidence="13">2.1.1.-</ecNumber>
    </recommendedName>
</protein>
<dbReference type="FunFam" id="1.10.10.2150:FF:000001">
    <property type="entry name" value="Ribosomal RNA-processing protein 8"/>
    <property type="match status" value="1"/>
</dbReference>
<feature type="compositionally biased region" description="Basic and acidic residues" evidence="14">
    <location>
        <begin position="160"/>
        <end position="171"/>
    </location>
</feature>
<dbReference type="GO" id="GO:0000183">
    <property type="term" value="P:rDNA heterochromatin formation"/>
    <property type="evidence" value="ECO:0007669"/>
    <property type="project" value="TreeGrafter"/>
</dbReference>
<dbReference type="GeneID" id="110249514"/>
<evidence type="ECO:0000256" key="14">
    <source>
        <dbReference type="SAM" id="MobiDB-lite"/>
    </source>
</evidence>
<dbReference type="InterPro" id="IPR029063">
    <property type="entry name" value="SAM-dependent_MTases_sf"/>
</dbReference>
<evidence type="ECO:0000256" key="4">
    <source>
        <dbReference type="ARBA" id="ARBA00022491"/>
    </source>
</evidence>
<dbReference type="Gene3D" id="3.40.50.150">
    <property type="entry name" value="Vaccinia Virus protein VP39"/>
    <property type="match status" value="1"/>
</dbReference>
<evidence type="ECO:0000256" key="12">
    <source>
        <dbReference type="ARBA" id="ARBA00023242"/>
    </source>
</evidence>
<keyword evidence="10" id="KW-0805">Transcription regulation</keyword>
<evidence type="ECO:0000256" key="9">
    <source>
        <dbReference type="ARBA" id="ARBA00022853"/>
    </source>
</evidence>
<feature type="compositionally biased region" description="Basic residues" evidence="14">
    <location>
        <begin position="26"/>
        <end position="35"/>
    </location>
</feature>
<comment type="subcellular location">
    <subcellularLocation>
        <location evidence="1 13">Nucleus</location>
        <location evidence="1 13">Nucleolus</location>
    </subcellularLocation>
</comment>
<dbReference type="PANTHER" id="PTHR12787">
    <property type="entry name" value="RIBOSOMAL RNA-PROCESSING PROTEIN 8"/>
    <property type="match status" value="1"/>
</dbReference>
<evidence type="ECO:0000256" key="2">
    <source>
        <dbReference type="ARBA" id="ARBA00006301"/>
    </source>
</evidence>
<dbReference type="GO" id="GO:0005677">
    <property type="term" value="C:chromatin silencing complex"/>
    <property type="evidence" value="ECO:0007669"/>
    <property type="project" value="TreeGrafter"/>
</dbReference>
<dbReference type="FunFam" id="3.40.50.150:FF:000068">
    <property type="entry name" value="Ribosomal RNA-processing protein 8"/>
    <property type="match status" value="1"/>
</dbReference>
<comment type="function">
    <text evidence="13">Probable methyltransferase required to silence rDNA.</text>
</comment>
<comment type="similarity">
    <text evidence="2 13">Belongs to the methyltransferase superfamily. RRP8 family.</text>
</comment>
<dbReference type="Gene3D" id="1.10.10.2150">
    <property type="entry name" value="Ribosomal RNA-processing protein 8, N-terminal domain"/>
    <property type="match status" value="1"/>
</dbReference>
<dbReference type="Pfam" id="PF05148">
    <property type="entry name" value="Methyltransf_8"/>
    <property type="match status" value="1"/>
</dbReference>
<dbReference type="InterPro" id="IPR042036">
    <property type="entry name" value="RRP8_N"/>
</dbReference>
<dbReference type="EC" id="2.1.1.-" evidence="13"/>
<evidence type="ECO:0000256" key="13">
    <source>
        <dbReference type="RuleBase" id="RU365074"/>
    </source>
</evidence>
<dbReference type="InterPro" id="IPR007823">
    <property type="entry name" value="RRP8"/>
</dbReference>
<accession>A0A913XYF8</accession>
<organism evidence="15 16">
    <name type="scientific">Exaiptasia diaphana</name>
    <name type="common">Tropical sea anemone</name>
    <name type="synonym">Aiptasia pulchella</name>
    <dbReference type="NCBI Taxonomy" id="2652724"/>
    <lineage>
        <taxon>Eukaryota</taxon>
        <taxon>Metazoa</taxon>
        <taxon>Cnidaria</taxon>
        <taxon>Anthozoa</taxon>
        <taxon>Hexacorallia</taxon>
        <taxon>Actiniaria</taxon>
        <taxon>Aiptasiidae</taxon>
        <taxon>Exaiptasia</taxon>
    </lineage>
</organism>
<dbReference type="OMA" id="FTNTEHI"/>
<dbReference type="EnsemblMetazoa" id="XM_021056085.2">
    <property type="protein sequence ID" value="XP_020911744.1"/>
    <property type="gene ID" value="LOC110249514"/>
</dbReference>
<dbReference type="RefSeq" id="XP_020911744.1">
    <property type="nucleotide sequence ID" value="XM_021056085.2"/>
</dbReference>
<feature type="compositionally biased region" description="Basic and acidic residues" evidence="14">
    <location>
        <begin position="124"/>
        <end position="136"/>
    </location>
</feature>
<dbReference type="GO" id="GO:0033553">
    <property type="term" value="C:rDNA heterochromatin"/>
    <property type="evidence" value="ECO:0007669"/>
    <property type="project" value="TreeGrafter"/>
</dbReference>
<evidence type="ECO:0000256" key="5">
    <source>
        <dbReference type="ARBA" id="ARBA00022552"/>
    </source>
</evidence>
<evidence type="ECO:0000256" key="10">
    <source>
        <dbReference type="ARBA" id="ARBA00023015"/>
    </source>
</evidence>
<name>A0A913XYF8_EXADI</name>
<evidence type="ECO:0000256" key="8">
    <source>
        <dbReference type="ARBA" id="ARBA00022691"/>
    </source>
</evidence>
<dbReference type="GO" id="GO:0032259">
    <property type="term" value="P:methylation"/>
    <property type="evidence" value="ECO:0007669"/>
    <property type="project" value="UniProtKB-KW"/>
</dbReference>
<reference evidence="15" key="1">
    <citation type="submission" date="2022-11" db="UniProtKB">
        <authorList>
            <consortium name="EnsemblMetazoa"/>
        </authorList>
    </citation>
    <scope>IDENTIFICATION</scope>
</reference>
<feature type="compositionally biased region" description="Basic residues" evidence="14">
    <location>
        <begin position="89"/>
        <end position="99"/>
    </location>
</feature>
<dbReference type="GO" id="GO:0046015">
    <property type="term" value="P:regulation of transcription by glucose"/>
    <property type="evidence" value="ECO:0007669"/>
    <property type="project" value="TreeGrafter"/>
</dbReference>
<evidence type="ECO:0000313" key="15">
    <source>
        <dbReference type="EnsemblMetazoa" id="XP_020911744.1"/>
    </source>
</evidence>
<evidence type="ECO:0000256" key="1">
    <source>
        <dbReference type="ARBA" id="ARBA00004604"/>
    </source>
</evidence>
<evidence type="ECO:0000256" key="3">
    <source>
        <dbReference type="ARBA" id="ARBA00020203"/>
    </source>
</evidence>
<keyword evidence="16" id="KW-1185">Reference proteome</keyword>
<evidence type="ECO:0000256" key="7">
    <source>
        <dbReference type="ARBA" id="ARBA00022679"/>
    </source>
</evidence>
<proteinExistence type="inferred from homology"/>
<keyword evidence="4" id="KW-0678">Repressor</keyword>
<keyword evidence="9" id="KW-0156">Chromatin regulator</keyword>
<dbReference type="KEGG" id="epa:110249514"/>
<keyword evidence="7 13" id="KW-0808">Transferase</keyword>
<dbReference type="GO" id="GO:0008168">
    <property type="term" value="F:methyltransferase activity"/>
    <property type="evidence" value="ECO:0007669"/>
    <property type="project" value="UniProtKB-KW"/>
</dbReference>